<feature type="signal peptide" evidence="7">
    <location>
        <begin position="1"/>
        <end position="23"/>
    </location>
</feature>
<dbReference type="OrthoDB" id="29657at2759"/>
<gene>
    <name evidence="10" type="ORF">C24_LOCUS24216</name>
</gene>
<evidence type="ECO:0008006" key="12">
    <source>
        <dbReference type="Google" id="ProtNLM"/>
    </source>
</evidence>
<dbReference type="Pfam" id="PF06814">
    <property type="entry name" value="GOST_TM"/>
    <property type="match status" value="1"/>
</dbReference>
<protein>
    <recommendedName>
        <fullName evidence="12">Lung seven transmembrane receptor family protein</fullName>
    </recommendedName>
</protein>
<comment type="subcellular location">
    <subcellularLocation>
        <location evidence="1">Membrane</location>
        <topology evidence="1">Multi-pass membrane protein</topology>
    </subcellularLocation>
</comment>
<feature type="transmembrane region" description="Helical" evidence="6">
    <location>
        <begin position="241"/>
        <end position="267"/>
    </location>
</feature>
<feature type="domain" description="CAND6/7 N-terminal" evidence="9">
    <location>
        <begin position="29"/>
        <end position="155"/>
    </location>
</feature>
<evidence type="ECO:0000256" key="6">
    <source>
        <dbReference type="SAM" id="Phobius"/>
    </source>
</evidence>
<feature type="chain" id="PRO_5024965414" description="Lung seven transmembrane receptor family protein" evidence="7">
    <location>
        <begin position="24"/>
        <end position="439"/>
    </location>
</feature>
<feature type="transmembrane region" description="Helical" evidence="6">
    <location>
        <begin position="359"/>
        <end position="377"/>
    </location>
</feature>
<evidence type="ECO:0000256" key="2">
    <source>
        <dbReference type="ARBA" id="ARBA00022692"/>
    </source>
</evidence>
<dbReference type="PANTHER" id="PTHR21229">
    <property type="entry name" value="LUNG SEVEN TRANSMEMBRANE RECEPTOR"/>
    <property type="match status" value="1"/>
</dbReference>
<reference evidence="10 11" key="1">
    <citation type="submission" date="2019-12" db="EMBL/GenBank/DDBJ databases">
        <authorList>
            <person name="Jiao W.-B."/>
            <person name="Schneeberger K."/>
        </authorList>
    </citation>
    <scope>NUCLEOTIDE SEQUENCE [LARGE SCALE GENOMIC DNA]</scope>
    <source>
        <strain evidence="11">cv. C24</strain>
    </source>
</reference>
<evidence type="ECO:0000313" key="11">
    <source>
        <dbReference type="Proteomes" id="UP000434276"/>
    </source>
</evidence>
<evidence type="ECO:0000256" key="1">
    <source>
        <dbReference type="ARBA" id="ARBA00004141"/>
    </source>
</evidence>
<dbReference type="InterPro" id="IPR009637">
    <property type="entry name" value="GPR107/GPR108-like"/>
</dbReference>
<evidence type="ECO:0000259" key="8">
    <source>
        <dbReference type="Pfam" id="PF06814"/>
    </source>
</evidence>
<feature type="transmembrane region" description="Helical" evidence="6">
    <location>
        <begin position="383"/>
        <end position="403"/>
    </location>
</feature>
<proteinExistence type="predicted"/>
<keyword evidence="2 6" id="KW-0812">Transmembrane</keyword>
<dbReference type="Pfam" id="PF21904">
    <property type="entry name" value="CAND6-7_N"/>
    <property type="match status" value="1"/>
</dbReference>
<evidence type="ECO:0000259" key="9">
    <source>
        <dbReference type="Pfam" id="PF21904"/>
    </source>
</evidence>
<feature type="transmembrane region" description="Helical" evidence="6">
    <location>
        <begin position="203"/>
        <end position="221"/>
    </location>
</feature>
<keyword evidence="4 6" id="KW-1133">Transmembrane helix</keyword>
<organism evidence="10 11">
    <name type="scientific">Arabidopsis thaliana</name>
    <name type="common">Mouse-ear cress</name>
    <dbReference type="NCBI Taxonomy" id="3702"/>
    <lineage>
        <taxon>Eukaryota</taxon>
        <taxon>Viridiplantae</taxon>
        <taxon>Streptophyta</taxon>
        <taxon>Embryophyta</taxon>
        <taxon>Tracheophyta</taxon>
        <taxon>Spermatophyta</taxon>
        <taxon>Magnoliopsida</taxon>
        <taxon>eudicotyledons</taxon>
        <taxon>Gunneridae</taxon>
        <taxon>Pentapetalae</taxon>
        <taxon>rosids</taxon>
        <taxon>malvids</taxon>
        <taxon>Brassicales</taxon>
        <taxon>Brassicaceae</taxon>
        <taxon>Camelineae</taxon>
        <taxon>Arabidopsis</taxon>
    </lineage>
</organism>
<dbReference type="AlphaFoldDB" id="A0A5S9YA30"/>
<evidence type="ECO:0000256" key="3">
    <source>
        <dbReference type="ARBA" id="ARBA00022729"/>
    </source>
</evidence>
<evidence type="ECO:0000313" key="10">
    <source>
        <dbReference type="EMBL" id="CAA0406916.1"/>
    </source>
</evidence>
<dbReference type="Proteomes" id="UP000434276">
    <property type="component" value="Unassembled WGS sequence"/>
</dbReference>
<dbReference type="PANTHER" id="PTHR21229:SF22">
    <property type="entry name" value="DBJ|BAA84809.1"/>
    <property type="match status" value="1"/>
</dbReference>
<feature type="transmembrane region" description="Helical" evidence="6">
    <location>
        <begin position="309"/>
        <end position="331"/>
    </location>
</feature>
<keyword evidence="5 6" id="KW-0472">Membrane</keyword>
<keyword evidence="3 7" id="KW-0732">Signal</keyword>
<sequence>MDLSSRFSSILILLLISISIASAEIRKSEIRSDDRPIIPLDEFGFTHSGRLELDASKIWLSNSNPDLDLSKVGFFLCTRDAWVHVIQQLEEEEITCALQSDLVKHVFTFNNLKGGDKSRFSTVFTENDADQYSLVFANCLQQVKISMDVRSAMYNLEGKKGGRDYLSAGRTVLPKVYFLFSVIYFSLAATWIYVLYKKRLTVFAIHFFMLGVVVLKALNLLCEAEDKSYIKKTGTAHGWDVLFYIFNFLKGITLFTLIVLIGTGWSFLKPYLQDKEKKVLMIVIPLQVVANFAQVVIDETGPYGQDWVTWKQIFLLVDVVCCCAVLFPIVWSIKNLREAAKTDGKAAVNLVKLTLFRQYYIVVICYIYFTRVVVYALETITSYKYMWTSVVASELATLGFYLFTGYKFRPEVHNPYFVVDDEEEEAAAEALKLEDEFEL</sequence>
<evidence type="ECO:0000256" key="4">
    <source>
        <dbReference type="ARBA" id="ARBA00022989"/>
    </source>
</evidence>
<feature type="domain" description="GOST seven transmembrane" evidence="8">
    <location>
        <begin position="174"/>
        <end position="414"/>
    </location>
</feature>
<dbReference type="EMBL" id="CACSHJ010000096">
    <property type="protein sequence ID" value="CAA0406916.1"/>
    <property type="molecule type" value="Genomic_DNA"/>
</dbReference>
<name>A0A5S9YA30_ARATH</name>
<dbReference type="InterPro" id="IPR053937">
    <property type="entry name" value="GOST_TM"/>
</dbReference>
<evidence type="ECO:0000256" key="5">
    <source>
        <dbReference type="ARBA" id="ARBA00023136"/>
    </source>
</evidence>
<evidence type="ECO:0000256" key="7">
    <source>
        <dbReference type="SAM" id="SignalP"/>
    </source>
</evidence>
<dbReference type="GO" id="GO:0016020">
    <property type="term" value="C:membrane"/>
    <property type="evidence" value="ECO:0007669"/>
    <property type="project" value="UniProtKB-SubCell"/>
</dbReference>
<dbReference type="InterPro" id="IPR054103">
    <property type="entry name" value="CAND6-7_N"/>
</dbReference>
<dbReference type="ExpressionAtlas" id="A0A5S9YA30">
    <property type="expression patterns" value="baseline and differential"/>
</dbReference>
<feature type="transmembrane region" description="Helical" evidence="6">
    <location>
        <begin position="176"/>
        <end position="196"/>
    </location>
</feature>
<accession>A0A5S9YA30</accession>
<feature type="transmembrane region" description="Helical" evidence="6">
    <location>
        <begin position="279"/>
        <end position="297"/>
    </location>
</feature>